<dbReference type="EMBL" id="NMVI01000008">
    <property type="protein sequence ID" value="OYN89623.1"/>
    <property type="molecule type" value="Genomic_DNA"/>
</dbReference>
<dbReference type="Proteomes" id="UP000216533">
    <property type="component" value="Unassembled WGS sequence"/>
</dbReference>
<dbReference type="InterPro" id="IPR054437">
    <property type="entry name" value="PspA-assoc_dom"/>
</dbReference>
<evidence type="ECO:0000313" key="3">
    <source>
        <dbReference type="EMBL" id="OYN89779.1"/>
    </source>
</evidence>
<evidence type="ECO:0000259" key="1">
    <source>
        <dbReference type="Pfam" id="PF22743"/>
    </source>
</evidence>
<dbReference type="Pfam" id="PF22743">
    <property type="entry name" value="PspAA"/>
    <property type="match status" value="1"/>
</dbReference>
<reference evidence="4 5" key="1">
    <citation type="submission" date="2017-07" db="EMBL/GenBank/DDBJ databases">
        <title>Draft whole genome sequences of clinical Proprionibacteriaceae strains.</title>
        <authorList>
            <person name="Bernier A.-M."/>
            <person name="Bernard K."/>
            <person name="Domingo M.-C."/>
        </authorList>
    </citation>
    <scope>NUCLEOTIDE SEQUENCE [LARGE SCALE GENOMIC DNA]</scope>
    <source>
        <strain evidence="3 4">NML 150081</strain>
        <strain evidence="2 5">NML 160184</strain>
    </source>
</reference>
<evidence type="ECO:0000313" key="4">
    <source>
        <dbReference type="Proteomes" id="UP000216300"/>
    </source>
</evidence>
<evidence type="ECO:0000313" key="5">
    <source>
        <dbReference type="Proteomes" id="UP000216533"/>
    </source>
</evidence>
<proteinExistence type="predicted"/>
<keyword evidence="4" id="KW-1185">Reference proteome</keyword>
<name>A0A255ENC2_9ACTN</name>
<sequence>MIIRIMGEGQWRIDAAALESLNQLDEAVENAVNADNQDQLSQALNGLHDRVRAVGTEVPDDELVDSDLILPNTDATVAEVRAMLAESKADEGLIPEA</sequence>
<dbReference type="OrthoDB" id="5244559at2"/>
<dbReference type="RefSeq" id="WP_094449829.1">
    <property type="nucleotide sequence ID" value="NZ_NMVI01000008.1"/>
</dbReference>
<organism evidence="2 5">
    <name type="scientific">Parenemella sanctibonifatiensis</name>
    <dbReference type="NCBI Taxonomy" id="2016505"/>
    <lineage>
        <taxon>Bacteria</taxon>
        <taxon>Bacillati</taxon>
        <taxon>Actinomycetota</taxon>
        <taxon>Actinomycetes</taxon>
        <taxon>Propionibacteriales</taxon>
        <taxon>Propionibacteriaceae</taxon>
        <taxon>Parenemella</taxon>
    </lineage>
</organism>
<dbReference type="EMBL" id="NMVJ01000008">
    <property type="protein sequence ID" value="OYN89779.1"/>
    <property type="molecule type" value="Genomic_DNA"/>
</dbReference>
<accession>A0A255EE19</accession>
<accession>A0A255ENC2</accession>
<dbReference type="Proteomes" id="UP000216300">
    <property type="component" value="Unassembled WGS sequence"/>
</dbReference>
<comment type="caution">
    <text evidence="2">The sequence shown here is derived from an EMBL/GenBank/DDBJ whole genome shotgun (WGS) entry which is preliminary data.</text>
</comment>
<protein>
    <recommendedName>
        <fullName evidence="1">PspA-associated domain-containing protein</fullName>
    </recommendedName>
</protein>
<gene>
    <name evidence="3" type="ORF">CGZ91_09690</name>
    <name evidence="2" type="ORF">CGZ92_02580</name>
</gene>
<dbReference type="AlphaFoldDB" id="A0A255ENC2"/>
<feature type="domain" description="PspA-associated" evidence="1">
    <location>
        <begin position="1"/>
        <end position="96"/>
    </location>
</feature>
<evidence type="ECO:0000313" key="2">
    <source>
        <dbReference type="EMBL" id="OYN89623.1"/>
    </source>
</evidence>